<proteinExistence type="predicted"/>
<name>B7K1A1_RIPO1</name>
<dbReference type="RefSeq" id="WP_012595564.1">
    <property type="nucleotide sequence ID" value="NC_011726.1"/>
</dbReference>
<protein>
    <submittedName>
        <fullName evidence="1">Uncharacterized protein</fullName>
    </submittedName>
</protein>
<dbReference type="STRING" id="41431.PCC8801_2277"/>
<dbReference type="KEGG" id="cyp:PCC8801_2277"/>
<evidence type="ECO:0000313" key="1">
    <source>
        <dbReference type="EMBL" id="ACK66296.1"/>
    </source>
</evidence>
<sequence>MKIDSSVFVDSPIALDTFLGCPNCRELLQEVFGHLNFSDS</sequence>
<dbReference type="Proteomes" id="UP000008204">
    <property type="component" value="Chromosome"/>
</dbReference>
<dbReference type="HOGENOM" id="CLU_3288315_0_0_3"/>
<gene>
    <name evidence="1" type="ordered locus">PCC8801_2277</name>
</gene>
<keyword evidence="2" id="KW-1185">Reference proteome</keyword>
<evidence type="ECO:0000313" key="2">
    <source>
        <dbReference type="Proteomes" id="UP000008204"/>
    </source>
</evidence>
<accession>B7K1A1</accession>
<dbReference type="EMBL" id="CP001287">
    <property type="protein sequence ID" value="ACK66296.1"/>
    <property type="molecule type" value="Genomic_DNA"/>
</dbReference>
<organism evidence="1 2">
    <name type="scientific">Rippkaea orientalis (strain PCC 8801 / RF-1)</name>
    <name type="common">Cyanothece sp. (strain PCC 8801)</name>
    <dbReference type="NCBI Taxonomy" id="41431"/>
    <lineage>
        <taxon>Bacteria</taxon>
        <taxon>Bacillati</taxon>
        <taxon>Cyanobacteriota</taxon>
        <taxon>Cyanophyceae</taxon>
        <taxon>Oscillatoriophycideae</taxon>
        <taxon>Chroococcales</taxon>
        <taxon>Aphanothecaceae</taxon>
        <taxon>Rippkaea</taxon>
        <taxon>Rippkaea orientalis</taxon>
    </lineage>
</organism>
<dbReference type="AlphaFoldDB" id="B7K1A1"/>
<reference evidence="2" key="1">
    <citation type="journal article" date="2011" name="MBio">
        <title>Novel metabolic attributes of the genus Cyanothece, comprising a group of unicellular nitrogen-fixing Cyanobacteria.</title>
        <authorList>
            <person name="Bandyopadhyay A."/>
            <person name="Elvitigala T."/>
            <person name="Welsh E."/>
            <person name="Stockel J."/>
            <person name="Liberton M."/>
            <person name="Min H."/>
            <person name="Sherman L.A."/>
            <person name="Pakrasi H.B."/>
        </authorList>
    </citation>
    <scope>NUCLEOTIDE SEQUENCE [LARGE SCALE GENOMIC DNA]</scope>
    <source>
        <strain evidence="2">PCC 8801</strain>
    </source>
</reference>